<feature type="active site" description="Charge relay system" evidence="5">
    <location>
        <position position="362"/>
    </location>
</feature>
<evidence type="ECO:0000256" key="2">
    <source>
        <dbReference type="ARBA" id="ARBA00022670"/>
    </source>
</evidence>
<evidence type="ECO:0000313" key="9">
    <source>
        <dbReference type="Proteomes" id="UP001526143"/>
    </source>
</evidence>
<name>A0ABT3AZK3_9CYAN</name>
<dbReference type="CDD" id="cd00306">
    <property type="entry name" value="Peptidases_S8_S53"/>
    <property type="match status" value="1"/>
</dbReference>
<evidence type="ECO:0000256" key="1">
    <source>
        <dbReference type="ARBA" id="ARBA00011073"/>
    </source>
</evidence>
<dbReference type="Proteomes" id="UP001526143">
    <property type="component" value="Unassembled WGS sequence"/>
</dbReference>
<feature type="compositionally biased region" description="Low complexity" evidence="6">
    <location>
        <begin position="541"/>
        <end position="550"/>
    </location>
</feature>
<dbReference type="RefSeq" id="WP_263746128.1">
    <property type="nucleotide sequence ID" value="NZ_JAOWRF010000199.1"/>
</dbReference>
<evidence type="ECO:0000256" key="4">
    <source>
        <dbReference type="ARBA" id="ARBA00022825"/>
    </source>
</evidence>
<comment type="caution">
    <text evidence="8">The sequence shown here is derived from an EMBL/GenBank/DDBJ whole genome shotgun (WGS) entry which is preliminary data.</text>
</comment>
<dbReference type="InterPro" id="IPR000209">
    <property type="entry name" value="Peptidase_S8/S53_dom"/>
</dbReference>
<dbReference type="PRINTS" id="PR00723">
    <property type="entry name" value="SUBTILISIN"/>
</dbReference>
<organism evidence="8 9">
    <name type="scientific">Plectonema radiosum NIES-515</name>
    <dbReference type="NCBI Taxonomy" id="2986073"/>
    <lineage>
        <taxon>Bacteria</taxon>
        <taxon>Bacillati</taxon>
        <taxon>Cyanobacteriota</taxon>
        <taxon>Cyanophyceae</taxon>
        <taxon>Oscillatoriophycideae</taxon>
        <taxon>Oscillatoriales</taxon>
        <taxon>Microcoleaceae</taxon>
        <taxon>Plectonema</taxon>
    </lineage>
</organism>
<dbReference type="PANTHER" id="PTHR43806">
    <property type="entry name" value="PEPTIDASE S8"/>
    <property type="match status" value="1"/>
</dbReference>
<dbReference type="InterPro" id="IPR036852">
    <property type="entry name" value="Peptidase_S8/S53_dom_sf"/>
</dbReference>
<dbReference type="PROSITE" id="PS00138">
    <property type="entry name" value="SUBTILASE_SER"/>
    <property type="match status" value="1"/>
</dbReference>
<dbReference type="InterPro" id="IPR015500">
    <property type="entry name" value="Peptidase_S8_subtilisin-rel"/>
</dbReference>
<accession>A0ABT3AZK3</accession>
<evidence type="ECO:0000259" key="7">
    <source>
        <dbReference type="Pfam" id="PF00082"/>
    </source>
</evidence>
<dbReference type="SUPFAM" id="SSF52743">
    <property type="entry name" value="Subtilisin-like"/>
    <property type="match status" value="1"/>
</dbReference>
<dbReference type="Gene3D" id="3.40.50.200">
    <property type="entry name" value="Peptidase S8/S53 domain"/>
    <property type="match status" value="1"/>
</dbReference>
<feature type="compositionally biased region" description="Polar residues" evidence="6">
    <location>
        <begin position="185"/>
        <end position="203"/>
    </location>
</feature>
<keyword evidence="2 5" id="KW-0645">Protease</keyword>
<keyword evidence="9" id="KW-1185">Reference proteome</keyword>
<feature type="domain" description="Peptidase S8/S53" evidence="7">
    <location>
        <begin position="142"/>
        <end position="379"/>
    </location>
</feature>
<evidence type="ECO:0000313" key="8">
    <source>
        <dbReference type="EMBL" id="MCV3214549.1"/>
    </source>
</evidence>
<dbReference type="EMBL" id="JAOWRF010000199">
    <property type="protein sequence ID" value="MCV3214549.1"/>
    <property type="molecule type" value="Genomic_DNA"/>
</dbReference>
<reference evidence="8 9" key="1">
    <citation type="submission" date="2022-10" db="EMBL/GenBank/DDBJ databases">
        <title>Identification of biosynthetic pathway for the production of the potent trypsin inhibitor radiosumin.</title>
        <authorList>
            <person name="Fewer D.P."/>
            <person name="Delbaje E."/>
            <person name="Ouyang X."/>
            <person name="Agostino P.D."/>
            <person name="Wahlsten M."/>
            <person name="Jokela J."/>
            <person name="Permi P."/>
            <person name="Haapaniemi E."/>
            <person name="Koistinen H."/>
        </authorList>
    </citation>
    <scope>NUCLEOTIDE SEQUENCE [LARGE SCALE GENOMIC DNA]</scope>
    <source>
        <strain evidence="8 9">NIES-515</strain>
    </source>
</reference>
<evidence type="ECO:0000256" key="3">
    <source>
        <dbReference type="ARBA" id="ARBA00022801"/>
    </source>
</evidence>
<keyword evidence="3 5" id="KW-0378">Hydrolase</keyword>
<protein>
    <submittedName>
        <fullName evidence="8">S8/S53 family peptidase</fullName>
    </submittedName>
</protein>
<keyword evidence="4 5" id="KW-0720">Serine protease</keyword>
<comment type="similarity">
    <text evidence="1 5">Belongs to the peptidase S8 family.</text>
</comment>
<dbReference type="Pfam" id="PF00082">
    <property type="entry name" value="Peptidase_S8"/>
    <property type="match status" value="1"/>
</dbReference>
<sequence>MDSDRLNNTSNLNPKFEGFFIEMVMPGQKKRVQEVVTQAFGLDGQVKSVGDNQTEFQVSLKKKVLSVKDAWDKSYHLRSQPGVVDAQPLFAVPLADNSQSEPIGDTQGQIEEQSSDVEWGLKQVRVFEAWSRFFPDPKRPPGHDIIIGLPDTGYSEHPEIIPNLLLAKGYDFLKKDFDPKDELQRSSGEVINNPGHGTSTASIAISPRGAQGDYLSGKAVTGVAPGAKLVPLRVSYSVVLLSVQNLAEAIEYAADNNIHVLSISLGSGFFNQRLRSAIIYAQKRGVIIVAASGTYVPYVVWPAAYDEVIAVTGSNVLRQIWSGASQGRQVDVTAPAEKVWYAKVDKIDNEFRYNILQGSGTSFSAPLVAGIAALWLSYHGREQLIKRYGAEKIPFIFNQILRDSCEKFPTWKPDKFGAGIVNAEKVLAAPLPDNVSRTNFAPAIALQQHPAIDNGRLETFAHLFEKQLSESQPKANLIGVAGDKNKLQASLAELLQTTETHLPQRLKEVGQELAFHFTTNPKLYQQLAKALSTERSDPNQLKTKSLTESSKSNNLDSVREILLQNVSEVLKTKLERIPV</sequence>
<proteinExistence type="inferred from homology"/>
<dbReference type="PANTHER" id="PTHR43806:SF11">
    <property type="entry name" value="CEREVISIN-RELATED"/>
    <property type="match status" value="1"/>
</dbReference>
<feature type="active site" description="Charge relay system" evidence="5">
    <location>
        <position position="196"/>
    </location>
</feature>
<dbReference type="PROSITE" id="PS51892">
    <property type="entry name" value="SUBTILASE"/>
    <property type="match status" value="1"/>
</dbReference>
<feature type="region of interest" description="Disordered" evidence="6">
    <location>
        <begin position="530"/>
        <end position="550"/>
    </location>
</feature>
<gene>
    <name evidence="8" type="ORF">OGM63_13670</name>
</gene>
<feature type="active site" description="Charge relay system" evidence="5">
    <location>
        <position position="151"/>
    </location>
</feature>
<evidence type="ECO:0000256" key="6">
    <source>
        <dbReference type="SAM" id="MobiDB-lite"/>
    </source>
</evidence>
<dbReference type="InterPro" id="IPR050131">
    <property type="entry name" value="Peptidase_S8_subtilisin-like"/>
</dbReference>
<evidence type="ECO:0000256" key="5">
    <source>
        <dbReference type="PROSITE-ProRule" id="PRU01240"/>
    </source>
</evidence>
<feature type="region of interest" description="Disordered" evidence="6">
    <location>
        <begin position="184"/>
        <end position="203"/>
    </location>
</feature>
<dbReference type="InterPro" id="IPR023828">
    <property type="entry name" value="Peptidase_S8_Ser-AS"/>
</dbReference>